<sequence>MVAFVKRVDLGIPENRITEALTKVGLDAINATRLNRKDGNMPTSTIKITFKDANNRNTFIHTGLQMASMYFNPGAASQNKKSVPCYICLQYNHVAKYCKTQQQICTKCGDNHRIKQCTDVNDAIKCNNCKVETLINDDATSSSSFPDSDEDIQIVNNKNKKQSTTTTTKLKKQNNKPTTSSAVTTAKPTTTTNANKHQHNHLSQQMIVLKNQHLNHSQQQKHPKKSIPRQFTRLDDNGHQRSQNRHD</sequence>
<feature type="compositionally biased region" description="Basic and acidic residues" evidence="1">
    <location>
        <begin position="232"/>
        <end position="247"/>
    </location>
</feature>
<feature type="region of interest" description="Disordered" evidence="1">
    <location>
        <begin position="213"/>
        <end position="247"/>
    </location>
</feature>
<dbReference type="EMBL" id="CAJNOW010004930">
    <property type="protein sequence ID" value="CAF1434399.1"/>
    <property type="molecule type" value="Genomic_DNA"/>
</dbReference>
<evidence type="ECO:0008006" key="4">
    <source>
        <dbReference type="Google" id="ProtNLM"/>
    </source>
</evidence>
<gene>
    <name evidence="2" type="ORF">KQP761_LOCUS11201</name>
</gene>
<evidence type="ECO:0000313" key="3">
    <source>
        <dbReference type="Proteomes" id="UP000663834"/>
    </source>
</evidence>
<dbReference type="GO" id="GO:0003676">
    <property type="term" value="F:nucleic acid binding"/>
    <property type="evidence" value="ECO:0007669"/>
    <property type="project" value="InterPro"/>
</dbReference>
<feature type="compositionally biased region" description="Low complexity" evidence="1">
    <location>
        <begin position="175"/>
        <end position="192"/>
    </location>
</feature>
<dbReference type="AlphaFoldDB" id="A0A815N5A4"/>
<organism evidence="2 3">
    <name type="scientific">Rotaria magnacalcarata</name>
    <dbReference type="NCBI Taxonomy" id="392030"/>
    <lineage>
        <taxon>Eukaryota</taxon>
        <taxon>Metazoa</taxon>
        <taxon>Spiralia</taxon>
        <taxon>Gnathifera</taxon>
        <taxon>Rotifera</taxon>
        <taxon>Eurotatoria</taxon>
        <taxon>Bdelloidea</taxon>
        <taxon>Philodinida</taxon>
        <taxon>Philodinidae</taxon>
        <taxon>Rotaria</taxon>
    </lineage>
</organism>
<name>A0A815N5A4_9BILA</name>
<dbReference type="Proteomes" id="UP000663834">
    <property type="component" value="Unassembled WGS sequence"/>
</dbReference>
<accession>A0A815N5A4</accession>
<dbReference type="InterPro" id="IPR036875">
    <property type="entry name" value="Znf_CCHC_sf"/>
</dbReference>
<protein>
    <recommendedName>
        <fullName evidence="4">Gag-like protein</fullName>
    </recommendedName>
</protein>
<reference evidence="2" key="1">
    <citation type="submission" date="2021-02" db="EMBL/GenBank/DDBJ databases">
        <authorList>
            <person name="Nowell W R."/>
        </authorList>
    </citation>
    <scope>NUCLEOTIDE SEQUENCE</scope>
</reference>
<comment type="caution">
    <text evidence="2">The sequence shown here is derived from an EMBL/GenBank/DDBJ whole genome shotgun (WGS) entry which is preliminary data.</text>
</comment>
<proteinExistence type="predicted"/>
<dbReference type="OrthoDB" id="8122238at2759"/>
<feature type="region of interest" description="Disordered" evidence="1">
    <location>
        <begin position="140"/>
        <end position="199"/>
    </location>
</feature>
<dbReference type="GO" id="GO:0008270">
    <property type="term" value="F:zinc ion binding"/>
    <property type="evidence" value="ECO:0007669"/>
    <property type="project" value="InterPro"/>
</dbReference>
<dbReference type="Gene3D" id="4.10.60.10">
    <property type="entry name" value="Zinc finger, CCHC-type"/>
    <property type="match status" value="1"/>
</dbReference>
<evidence type="ECO:0000313" key="2">
    <source>
        <dbReference type="EMBL" id="CAF1434399.1"/>
    </source>
</evidence>
<evidence type="ECO:0000256" key="1">
    <source>
        <dbReference type="SAM" id="MobiDB-lite"/>
    </source>
</evidence>
<dbReference type="SUPFAM" id="SSF57756">
    <property type="entry name" value="Retrovirus zinc finger-like domains"/>
    <property type="match status" value="1"/>
</dbReference>